<name>A0A0B5JD22_9VIRU</name>
<reference evidence="2 3" key="1">
    <citation type="journal article" date="2015" name="Parasitol. Res.">
        <title>Viruses in close associations with free-living amoebae.</title>
        <authorList>
            <person name="Scheid P."/>
        </authorList>
    </citation>
    <scope>NUCLEOTIDE SEQUENCE [LARGE SCALE GENOMIC DNA]</scope>
    <source>
        <strain evidence="2">KlaHel</strain>
    </source>
</reference>
<dbReference type="Proteomes" id="UP000202511">
    <property type="component" value="Segment"/>
</dbReference>
<dbReference type="KEGG" id="vg:23462499"/>
<dbReference type="RefSeq" id="YP_009119817.1">
    <property type="nucleotide sequence ID" value="NC_026440.1"/>
</dbReference>
<organism evidence="2 3">
    <name type="scientific">Pandoravirus inopinatum</name>
    <dbReference type="NCBI Taxonomy" id="1605721"/>
    <lineage>
        <taxon>Viruses</taxon>
        <taxon>Pandoravirus</taxon>
    </lineage>
</organism>
<evidence type="ECO:0000313" key="3">
    <source>
        <dbReference type="Proteomes" id="UP000202511"/>
    </source>
</evidence>
<feature type="region of interest" description="Disordered" evidence="1">
    <location>
        <begin position="1"/>
        <end position="28"/>
    </location>
</feature>
<evidence type="ECO:0000256" key="1">
    <source>
        <dbReference type="SAM" id="MobiDB-lite"/>
    </source>
</evidence>
<protein>
    <submittedName>
        <fullName evidence="2">Uncharacterized protein</fullName>
    </submittedName>
</protein>
<accession>A0A0B5JD22</accession>
<dbReference type="GeneID" id="23462499"/>
<sequence>MGRGPHGDTLGQASQTKRYSPQRPGPFRETNIAHAQAQKVCCFVSPLKEKNGDKNIGAKKHVHETRVGFLFFSSSILLFFLALRTTDGAGARASQTVWIGRRPFFLVCVFCRLTRRCLWIVC</sequence>
<evidence type="ECO:0000313" key="2">
    <source>
        <dbReference type="EMBL" id="AJF97582.1"/>
    </source>
</evidence>
<proteinExistence type="predicted"/>
<dbReference type="EMBL" id="KP136319">
    <property type="protein sequence ID" value="AJF97582.1"/>
    <property type="molecule type" value="Genomic_DNA"/>
</dbReference>